<dbReference type="AlphaFoldDB" id="A0AAV7KGT0"/>
<proteinExistence type="predicted"/>
<organism evidence="2 3">
    <name type="scientific">Oopsacas minuta</name>
    <dbReference type="NCBI Taxonomy" id="111878"/>
    <lineage>
        <taxon>Eukaryota</taxon>
        <taxon>Metazoa</taxon>
        <taxon>Porifera</taxon>
        <taxon>Hexactinellida</taxon>
        <taxon>Hexasterophora</taxon>
        <taxon>Lyssacinosida</taxon>
        <taxon>Leucopsacidae</taxon>
        <taxon>Oopsacas</taxon>
    </lineage>
</organism>
<reference evidence="2 3" key="1">
    <citation type="journal article" date="2023" name="BMC Biol.">
        <title>The compact genome of the sponge Oopsacas minuta (Hexactinellida) is lacking key metazoan core genes.</title>
        <authorList>
            <person name="Santini S."/>
            <person name="Schenkelaars Q."/>
            <person name="Jourda C."/>
            <person name="Duchesne M."/>
            <person name="Belahbib H."/>
            <person name="Rocher C."/>
            <person name="Selva M."/>
            <person name="Riesgo A."/>
            <person name="Vervoort M."/>
            <person name="Leys S.P."/>
            <person name="Kodjabachian L."/>
            <person name="Le Bivic A."/>
            <person name="Borchiellini C."/>
            <person name="Claverie J.M."/>
            <person name="Renard E."/>
        </authorList>
    </citation>
    <scope>NUCLEOTIDE SEQUENCE [LARGE SCALE GENOMIC DNA]</scope>
    <source>
        <strain evidence="2">SPO-2</strain>
    </source>
</reference>
<evidence type="ECO:0000256" key="1">
    <source>
        <dbReference type="SAM" id="MobiDB-lite"/>
    </source>
</evidence>
<gene>
    <name evidence="2" type="ORF">LOD99_13875</name>
</gene>
<evidence type="ECO:0000313" key="2">
    <source>
        <dbReference type="EMBL" id="KAI6660286.1"/>
    </source>
</evidence>
<evidence type="ECO:0000313" key="3">
    <source>
        <dbReference type="Proteomes" id="UP001165289"/>
    </source>
</evidence>
<keyword evidence="3" id="KW-1185">Reference proteome</keyword>
<dbReference type="Proteomes" id="UP001165289">
    <property type="component" value="Unassembled WGS sequence"/>
</dbReference>
<comment type="caution">
    <text evidence="2">The sequence shown here is derived from an EMBL/GenBank/DDBJ whole genome shotgun (WGS) entry which is preliminary data.</text>
</comment>
<feature type="region of interest" description="Disordered" evidence="1">
    <location>
        <begin position="69"/>
        <end position="92"/>
    </location>
</feature>
<dbReference type="EMBL" id="JAKMXF010000033">
    <property type="protein sequence ID" value="KAI6660286.1"/>
    <property type="molecule type" value="Genomic_DNA"/>
</dbReference>
<accession>A0AAV7KGT0</accession>
<sequence length="92" mass="11073">MFMKLFQQIQNYQFIISRSFTELSPRGGYTDRFLRHVEGLRHKRRLRTAKYHLQPRNWKGVGQRIRARADYRPDHRPPARPPLDIIDNQSAV</sequence>
<name>A0AAV7KGT0_9METZ</name>
<protein>
    <submittedName>
        <fullName evidence="2">Uncharacterized protein</fullName>
    </submittedName>
</protein>